<dbReference type="EMBL" id="QRKD01000021">
    <property type="protein sequence ID" value="RHH86938.1"/>
    <property type="molecule type" value="Genomic_DNA"/>
</dbReference>
<reference evidence="9 10" key="2">
    <citation type="journal article" date="2019" name="Nat. Med.">
        <title>A library of human gut bacterial isolates paired with longitudinal multiomics data enables mechanistic microbiome research.</title>
        <authorList>
            <person name="Poyet M."/>
            <person name="Groussin M."/>
            <person name="Gibbons S.M."/>
            <person name="Avila-Pacheco J."/>
            <person name="Jiang X."/>
            <person name="Kearney S.M."/>
            <person name="Perrotta A.R."/>
            <person name="Berdy B."/>
            <person name="Zhao S."/>
            <person name="Lieberman T.D."/>
            <person name="Swanson P.K."/>
            <person name="Smith M."/>
            <person name="Roesemann S."/>
            <person name="Alexander J.E."/>
            <person name="Rich S.A."/>
            <person name="Livny J."/>
            <person name="Vlamakis H."/>
            <person name="Clish C."/>
            <person name="Bullock K."/>
            <person name="Deik A."/>
            <person name="Scott J."/>
            <person name="Pierce K.A."/>
            <person name="Xavier R.J."/>
            <person name="Alm E.J."/>
        </authorList>
    </citation>
    <scope>NUCLEOTIDE SEQUENCE [LARGE SCALE GENOMIC DNA]</scope>
    <source>
        <strain evidence="4 9">BIOML-A19</strain>
        <strain evidence="3 11">BIOML-A21</strain>
        <strain evidence="2 10">BIOML-A31</strain>
    </source>
</reference>
<keyword evidence="1" id="KW-0732">Signal</keyword>
<organism evidence="6 7">
    <name type="scientific">Bacteroides caccae</name>
    <dbReference type="NCBI Taxonomy" id="47678"/>
    <lineage>
        <taxon>Bacteria</taxon>
        <taxon>Pseudomonadati</taxon>
        <taxon>Bacteroidota</taxon>
        <taxon>Bacteroidia</taxon>
        <taxon>Bacteroidales</taxon>
        <taxon>Bacteroidaceae</taxon>
        <taxon>Bacteroides</taxon>
    </lineage>
</organism>
<name>A0A414YL60_9BACE</name>
<evidence type="ECO:0000313" key="11">
    <source>
        <dbReference type="Proteomes" id="UP000491168"/>
    </source>
</evidence>
<dbReference type="Proteomes" id="UP000284431">
    <property type="component" value="Unassembled WGS sequence"/>
</dbReference>
<dbReference type="SUPFAM" id="SSF51161">
    <property type="entry name" value="Trimeric LpxA-like enzymes"/>
    <property type="match status" value="1"/>
</dbReference>
<gene>
    <name evidence="6" type="ORF">DW190_16630</name>
    <name evidence="5" type="ORF">DXA49_10515</name>
    <name evidence="4" type="ORF">F2Y31_14810</name>
    <name evidence="3" type="ORF">F2Y35_17380</name>
    <name evidence="2" type="ORF">F2Y36_16220</name>
</gene>
<evidence type="ECO:0000313" key="6">
    <source>
        <dbReference type="EMBL" id="RHH86938.1"/>
    </source>
</evidence>
<feature type="chain" id="PRO_5039862853" description="Acetyltransferase" evidence="1">
    <location>
        <begin position="18"/>
        <end position="50"/>
    </location>
</feature>
<dbReference type="Proteomes" id="UP000491168">
    <property type="component" value="Unassembled WGS sequence"/>
</dbReference>
<dbReference type="EMBL" id="QSCS01000014">
    <property type="protein sequence ID" value="RGY25670.1"/>
    <property type="molecule type" value="Genomic_DNA"/>
</dbReference>
<sequence length="50" mass="5151">MVLRAILFLFSSGNLFTSPVTLGNNVWVGGNSNILPGVTIGTGISMPISS</sequence>
<proteinExistence type="predicted"/>
<evidence type="ECO:0008006" key="12">
    <source>
        <dbReference type="Google" id="ProtNLM"/>
    </source>
</evidence>
<protein>
    <recommendedName>
        <fullName evidence="12">Acetyltransferase</fullName>
    </recommendedName>
</protein>
<dbReference type="AlphaFoldDB" id="A0A414YL60"/>
<evidence type="ECO:0000313" key="10">
    <source>
        <dbReference type="Proteomes" id="UP000475905"/>
    </source>
</evidence>
<comment type="caution">
    <text evidence="6">The sequence shown here is derived from an EMBL/GenBank/DDBJ whole genome shotgun (WGS) entry which is preliminary data.</text>
</comment>
<dbReference type="Proteomes" id="UP000368418">
    <property type="component" value="Unassembled WGS sequence"/>
</dbReference>
<dbReference type="Proteomes" id="UP000475905">
    <property type="component" value="Unassembled WGS sequence"/>
</dbReference>
<dbReference type="Gene3D" id="2.160.10.10">
    <property type="entry name" value="Hexapeptide repeat proteins"/>
    <property type="match status" value="1"/>
</dbReference>
<reference evidence="7 8" key="1">
    <citation type="submission" date="2018-08" db="EMBL/GenBank/DDBJ databases">
        <title>A genome reference for cultivated species of the human gut microbiota.</title>
        <authorList>
            <person name="Zou Y."/>
            <person name="Xue W."/>
            <person name="Luo G."/>
        </authorList>
    </citation>
    <scope>NUCLEOTIDE SEQUENCE [LARGE SCALE GENOMIC DNA]</scope>
    <source>
        <strain evidence="6 7">AM16-49B</strain>
        <strain evidence="5 8">OF02-6LB</strain>
    </source>
</reference>
<feature type="signal peptide" evidence="1">
    <location>
        <begin position="1"/>
        <end position="17"/>
    </location>
</feature>
<dbReference type="Proteomes" id="UP000283512">
    <property type="component" value="Unassembled WGS sequence"/>
</dbReference>
<dbReference type="EMBL" id="VVYF01000019">
    <property type="protein sequence ID" value="KAA5489033.1"/>
    <property type="molecule type" value="Genomic_DNA"/>
</dbReference>
<dbReference type="EMBL" id="VVYP01000022">
    <property type="protein sequence ID" value="KAA5461179.1"/>
    <property type="molecule type" value="Genomic_DNA"/>
</dbReference>
<evidence type="ECO:0000313" key="7">
    <source>
        <dbReference type="Proteomes" id="UP000283512"/>
    </source>
</evidence>
<evidence type="ECO:0000313" key="8">
    <source>
        <dbReference type="Proteomes" id="UP000284431"/>
    </source>
</evidence>
<evidence type="ECO:0000313" key="4">
    <source>
        <dbReference type="EMBL" id="KAA5497180.1"/>
    </source>
</evidence>
<dbReference type="EMBL" id="VVYD01000014">
    <property type="protein sequence ID" value="KAA5497180.1"/>
    <property type="molecule type" value="Genomic_DNA"/>
</dbReference>
<evidence type="ECO:0000256" key="1">
    <source>
        <dbReference type="SAM" id="SignalP"/>
    </source>
</evidence>
<evidence type="ECO:0000313" key="2">
    <source>
        <dbReference type="EMBL" id="KAA5461179.1"/>
    </source>
</evidence>
<dbReference type="InterPro" id="IPR011004">
    <property type="entry name" value="Trimer_LpxA-like_sf"/>
</dbReference>
<evidence type="ECO:0000313" key="9">
    <source>
        <dbReference type="Proteomes" id="UP000368418"/>
    </source>
</evidence>
<evidence type="ECO:0000313" key="5">
    <source>
        <dbReference type="EMBL" id="RGY25670.1"/>
    </source>
</evidence>
<evidence type="ECO:0000313" key="3">
    <source>
        <dbReference type="EMBL" id="KAA5489033.1"/>
    </source>
</evidence>
<accession>A0A414YL60</accession>